<feature type="transmembrane region" description="Helical" evidence="8">
    <location>
        <begin position="515"/>
        <end position="536"/>
    </location>
</feature>
<evidence type="ECO:0000256" key="5">
    <source>
        <dbReference type="ARBA" id="ARBA00022856"/>
    </source>
</evidence>
<name>A0A3S3U2Y9_9FLAO</name>
<gene>
    <name evidence="9" type="ORF">EPI11_01635</name>
</gene>
<dbReference type="SUPFAM" id="SSF103473">
    <property type="entry name" value="MFS general substrate transporter"/>
    <property type="match status" value="1"/>
</dbReference>
<dbReference type="PANTHER" id="PTHR23517">
    <property type="entry name" value="RESISTANCE PROTEIN MDTM, PUTATIVE-RELATED-RELATED"/>
    <property type="match status" value="1"/>
</dbReference>
<dbReference type="InterPro" id="IPR036259">
    <property type="entry name" value="MFS_trans_sf"/>
</dbReference>
<feature type="transmembrane region" description="Helical" evidence="8">
    <location>
        <begin position="322"/>
        <end position="339"/>
    </location>
</feature>
<dbReference type="PANTHER" id="PTHR23517:SF15">
    <property type="entry name" value="PROTON-DEPENDENT OLIGOPEPTIDE FAMILY TRANSPORT PROTEIN"/>
    <property type="match status" value="1"/>
</dbReference>
<feature type="transmembrane region" description="Helical" evidence="8">
    <location>
        <begin position="36"/>
        <end position="55"/>
    </location>
</feature>
<feature type="transmembrane region" description="Helical" evidence="8">
    <location>
        <begin position="372"/>
        <end position="390"/>
    </location>
</feature>
<dbReference type="GO" id="GO:0015833">
    <property type="term" value="P:peptide transport"/>
    <property type="evidence" value="ECO:0007669"/>
    <property type="project" value="UniProtKB-KW"/>
</dbReference>
<keyword evidence="2" id="KW-0813">Transport</keyword>
<dbReference type="NCBIfam" id="TIGR00924">
    <property type="entry name" value="yjdL_sub1_fam"/>
    <property type="match status" value="2"/>
</dbReference>
<feature type="transmembrane region" description="Helical" evidence="8">
    <location>
        <begin position="120"/>
        <end position="140"/>
    </location>
</feature>
<dbReference type="AlphaFoldDB" id="A0A3S3U2Y9"/>
<dbReference type="CDD" id="cd17346">
    <property type="entry name" value="MFS_DtpA_like"/>
    <property type="match status" value="1"/>
</dbReference>
<keyword evidence="6 8" id="KW-1133">Transmembrane helix</keyword>
<evidence type="ECO:0000256" key="2">
    <source>
        <dbReference type="ARBA" id="ARBA00022448"/>
    </source>
</evidence>
<protein>
    <submittedName>
        <fullName evidence="9">MFS transporter</fullName>
    </submittedName>
</protein>
<accession>A0A3S3U2Y9</accession>
<dbReference type="InterPro" id="IPR005279">
    <property type="entry name" value="Dipep/tripep_permease"/>
</dbReference>
<keyword evidence="10" id="KW-1185">Reference proteome</keyword>
<feature type="transmembrane region" description="Helical" evidence="8">
    <location>
        <begin position="294"/>
        <end position="310"/>
    </location>
</feature>
<comment type="caution">
    <text evidence="9">The sequence shown here is derived from an EMBL/GenBank/DDBJ whole genome shotgun (WGS) entry which is preliminary data.</text>
</comment>
<evidence type="ECO:0000313" key="9">
    <source>
        <dbReference type="EMBL" id="RWX03654.1"/>
    </source>
</evidence>
<feature type="transmembrane region" description="Helical" evidence="8">
    <location>
        <begin position="97"/>
        <end position="114"/>
    </location>
</feature>
<dbReference type="OrthoDB" id="9772725at2"/>
<dbReference type="RefSeq" id="WP_128388209.1">
    <property type="nucleotide sequence ID" value="NZ_SBII01000001.1"/>
</dbReference>
<feature type="transmembrane region" description="Helical" evidence="8">
    <location>
        <begin position="194"/>
        <end position="216"/>
    </location>
</feature>
<evidence type="ECO:0000256" key="6">
    <source>
        <dbReference type="ARBA" id="ARBA00022989"/>
    </source>
</evidence>
<reference evidence="9 10" key="1">
    <citation type="submission" date="2019-01" db="EMBL/GenBank/DDBJ databases">
        <title>Flavobacterium sp. nov.,isolated from freshwater.</title>
        <authorList>
            <person name="Zhang R."/>
            <person name="Du Z.-J."/>
        </authorList>
    </citation>
    <scope>NUCLEOTIDE SEQUENCE [LARGE SCALE GENOMIC DNA]</scope>
    <source>
        <strain evidence="9 10">1E403</strain>
    </source>
</reference>
<proteinExistence type="predicted"/>
<keyword evidence="3" id="KW-1003">Cell membrane</keyword>
<feature type="transmembrane region" description="Helical" evidence="8">
    <location>
        <begin position="161"/>
        <end position="182"/>
    </location>
</feature>
<sequence>MAIANESITLEQIQDFKGKYPKQLWGLFFSEMWERFCFYGMRGVLTYFMVTHLILNTGGHMNAVQANLQYGATQAFVYAFTFIGGLFADKILGFRKSLFWGGILMIVGSAILAFDPFPENNFFLGISFTVIGTGFFKPNISTMVGSLYKRDDSRRDAGFSLFYSGINIGALLGGYACIAIGKGQLFTSFIPAQYTWNVAFGLAGVVMTISLITFLFTQKTLGPIGLSPFRNKEEDVVKVVRVEGIETVKPKEPAVIPVKVKSGKGWYEYAVYALTLALIPVIMTMVAKTEYTDYFMYIIGPATLVYLVYEMTKHTWAESKKLIAALVFILFSIIFWAFFEQSGGSLSIFAAQNLNNVVAGTLVLDPNGVNNAANSVFVIIFAPLVGLVWVALAKKKIEPNTVIKFGMGFLFLAAGFYVLYATRFFEVVAGSGIASLDVFVLAYFVITFGELCLSPIGLSIMTKLSPQKLQGVMMGMWFLASAYGQYVAGILGAGLSEGGENDSLPQKLATFTDGYYQLAIYALIAGVVLIAISPLVRKLMQEVK</sequence>
<comment type="subcellular location">
    <subcellularLocation>
        <location evidence="1">Cell membrane</location>
        <topology evidence="1">Multi-pass membrane protein</topology>
    </subcellularLocation>
</comment>
<evidence type="ECO:0000256" key="1">
    <source>
        <dbReference type="ARBA" id="ARBA00004651"/>
    </source>
</evidence>
<feature type="transmembrane region" description="Helical" evidence="8">
    <location>
        <begin position="67"/>
        <end position="88"/>
    </location>
</feature>
<dbReference type="EMBL" id="SBII01000001">
    <property type="protein sequence ID" value="RWX03654.1"/>
    <property type="molecule type" value="Genomic_DNA"/>
</dbReference>
<keyword evidence="5" id="KW-0653">Protein transport</keyword>
<organism evidence="9 10">
    <name type="scientific">Flavobacterium cerinum</name>
    <dbReference type="NCBI Taxonomy" id="2502784"/>
    <lineage>
        <taxon>Bacteria</taxon>
        <taxon>Pseudomonadati</taxon>
        <taxon>Bacteroidota</taxon>
        <taxon>Flavobacteriia</taxon>
        <taxon>Flavobacteriales</taxon>
        <taxon>Flavobacteriaceae</taxon>
        <taxon>Flavobacterium</taxon>
    </lineage>
</organism>
<keyword evidence="7 8" id="KW-0472">Membrane</keyword>
<dbReference type="InterPro" id="IPR000109">
    <property type="entry name" value="POT_fam"/>
</dbReference>
<feature type="transmembrane region" description="Helical" evidence="8">
    <location>
        <begin position="402"/>
        <end position="420"/>
    </location>
</feature>
<evidence type="ECO:0000256" key="8">
    <source>
        <dbReference type="SAM" id="Phobius"/>
    </source>
</evidence>
<dbReference type="InterPro" id="IPR050171">
    <property type="entry name" value="MFS_Transporters"/>
</dbReference>
<keyword evidence="5" id="KW-0571">Peptide transport</keyword>
<dbReference type="GO" id="GO:1904680">
    <property type="term" value="F:peptide transmembrane transporter activity"/>
    <property type="evidence" value="ECO:0007669"/>
    <property type="project" value="InterPro"/>
</dbReference>
<evidence type="ECO:0000256" key="3">
    <source>
        <dbReference type="ARBA" id="ARBA00022475"/>
    </source>
</evidence>
<feature type="transmembrane region" description="Helical" evidence="8">
    <location>
        <begin position="440"/>
        <end position="460"/>
    </location>
</feature>
<feature type="transmembrane region" description="Helical" evidence="8">
    <location>
        <begin position="472"/>
        <end position="495"/>
    </location>
</feature>
<feature type="transmembrane region" description="Helical" evidence="8">
    <location>
        <begin position="269"/>
        <end position="288"/>
    </location>
</feature>
<dbReference type="Pfam" id="PF00854">
    <property type="entry name" value="PTR2"/>
    <property type="match status" value="1"/>
</dbReference>
<evidence type="ECO:0000313" key="10">
    <source>
        <dbReference type="Proteomes" id="UP000287527"/>
    </source>
</evidence>
<keyword evidence="4 8" id="KW-0812">Transmembrane</keyword>
<dbReference type="Gene3D" id="1.20.1250.20">
    <property type="entry name" value="MFS general substrate transporter like domains"/>
    <property type="match status" value="1"/>
</dbReference>
<dbReference type="GO" id="GO:0005886">
    <property type="term" value="C:plasma membrane"/>
    <property type="evidence" value="ECO:0007669"/>
    <property type="project" value="UniProtKB-SubCell"/>
</dbReference>
<dbReference type="Proteomes" id="UP000287527">
    <property type="component" value="Unassembled WGS sequence"/>
</dbReference>
<evidence type="ECO:0000256" key="7">
    <source>
        <dbReference type="ARBA" id="ARBA00023136"/>
    </source>
</evidence>
<evidence type="ECO:0000256" key="4">
    <source>
        <dbReference type="ARBA" id="ARBA00022692"/>
    </source>
</evidence>